<evidence type="ECO:0000256" key="6">
    <source>
        <dbReference type="ARBA" id="ARBA00022801"/>
    </source>
</evidence>
<keyword evidence="5 9" id="KW-0479">Metal-binding</keyword>
<dbReference type="GO" id="GO:0006508">
    <property type="term" value="P:proteolysis"/>
    <property type="evidence" value="ECO:0007669"/>
    <property type="project" value="UniProtKB-KW"/>
</dbReference>
<evidence type="ECO:0000256" key="1">
    <source>
        <dbReference type="ARBA" id="ARBA00004496"/>
    </source>
</evidence>
<evidence type="ECO:0000256" key="8">
    <source>
        <dbReference type="ARBA" id="ARBA00023049"/>
    </source>
</evidence>
<protein>
    <submittedName>
        <fullName evidence="10">Uncharacterized protein</fullName>
    </submittedName>
</protein>
<keyword evidence="6 9" id="KW-0378">Hydrolase</keyword>
<evidence type="ECO:0000256" key="9">
    <source>
        <dbReference type="RuleBase" id="RU003435"/>
    </source>
</evidence>
<dbReference type="OrthoDB" id="534666at2759"/>
<dbReference type="InterPro" id="IPR024080">
    <property type="entry name" value="Neurolysin/TOP_N"/>
</dbReference>
<dbReference type="Gene3D" id="1.20.1050.40">
    <property type="entry name" value="Endopeptidase. Chain P, domain 1"/>
    <property type="match status" value="1"/>
</dbReference>
<keyword evidence="4 9" id="KW-0645">Protease</keyword>
<dbReference type="GO" id="GO:0006518">
    <property type="term" value="P:peptide metabolic process"/>
    <property type="evidence" value="ECO:0007669"/>
    <property type="project" value="TreeGrafter"/>
</dbReference>
<evidence type="ECO:0000256" key="3">
    <source>
        <dbReference type="ARBA" id="ARBA00022490"/>
    </source>
</evidence>
<dbReference type="InterPro" id="IPR001567">
    <property type="entry name" value="Pept_M3A_M3B_dom"/>
</dbReference>
<comment type="cofactor">
    <cofactor evidence="9">
        <name>Zn(2+)</name>
        <dbReference type="ChEBI" id="CHEBI:29105"/>
    </cofactor>
    <text evidence="9">Binds 1 zinc ion.</text>
</comment>
<comment type="subcellular location">
    <subcellularLocation>
        <location evidence="1">Cytoplasm</location>
    </subcellularLocation>
</comment>
<evidence type="ECO:0000256" key="7">
    <source>
        <dbReference type="ARBA" id="ARBA00022833"/>
    </source>
</evidence>
<organism evidence="10">
    <name type="scientific">Cyprideis torosa</name>
    <dbReference type="NCBI Taxonomy" id="163714"/>
    <lineage>
        <taxon>Eukaryota</taxon>
        <taxon>Metazoa</taxon>
        <taxon>Ecdysozoa</taxon>
        <taxon>Arthropoda</taxon>
        <taxon>Crustacea</taxon>
        <taxon>Oligostraca</taxon>
        <taxon>Ostracoda</taxon>
        <taxon>Podocopa</taxon>
        <taxon>Podocopida</taxon>
        <taxon>Cytherocopina</taxon>
        <taxon>Cytheroidea</taxon>
        <taxon>Cytherideidae</taxon>
        <taxon>Cyprideis</taxon>
    </lineage>
</organism>
<evidence type="ECO:0000256" key="2">
    <source>
        <dbReference type="ARBA" id="ARBA00006040"/>
    </source>
</evidence>
<evidence type="ECO:0000256" key="4">
    <source>
        <dbReference type="ARBA" id="ARBA00022670"/>
    </source>
</evidence>
<keyword evidence="3" id="KW-0963">Cytoplasm</keyword>
<dbReference type="SUPFAM" id="SSF55486">
    <property type="entry name" value="Metalloproteases ('zincins'), catalytic domain"/>
    <property type="match status" value="1"/>
</dbReference>
<keyword evidence="8 9" id="KW-0482">Metalloprotease</keyword>
<evidence type="ECO:0000256" key="5">
    <source>
        <dbReference type="ARBA" id="ARBA00022723"/>
    </source>
</evidence>
<evidence type="ECO:0000313" key="10">
    <source>
        <dbReference type="EMBL" id="CAD7227726.1"/>
    </source>
</evidence>
<dbReference type="FunFam" id="1.20.1050.40:FF:000001">
    <property type="entry name" value="Thimet oligopeptidase 1"/>
    <property type="match status" value="1"/>
</dbReference>
<sequence>MRFSRSYVVIVIRRSLHQRPPRVSGCSALNHVRCFSALSLRIRPDLDFRTGSMTMESPSEKRPKFVHSWNFDKLKPENVNQRLEEIIEYAKEAFDSVGSLPLDAVTYENTIQVLANVTAKTSTDVYPLIFIRVSSTNPELREASTEAQKKFEGFEVEMSMRKDIFDRICEFEKKFGTESLSPEASRYVKKLIRDGKRCGLHLDEEVRKEIKSIKKKISDLEVNFQRNIVEDKTFLLLSAEELAGLPQDFIDSLEKVDGKSKVTMQYPHYFPVVKKCTVAATRQKVDTAFQSRCMKENVPILEELIQLRHKQAQLLGYPNHATYIQEIRMAKKPETVETFLTELSRKLQPLWAKEREMFLQLKKEQCEASGEVFVSKINIWDMQFLSTLVEEKFYQVS</sequence>
<dbReference type="PANTHER" id="PTHR11804">
    <property type="entry name" value="PROTEASE M3 THIMET OLIGOPEPTIDASE-RELATED"/>
    <property type="match status" value="1"/>
</dbReference>
<dbReference type="GO" id="GO:0004222">
    <property type="term" value="F:metalloendopeptidase activity"/>
    <property type="evidence" value="ECO:0007669"/>
    <property type="project" value="InterPro"/>
</dbReference>
<gene>
    <name evidence="10" type="ORF">CTOB1V02_LOCUS5625</name>
</gene>
<dbReference type="InterPro" id="IPR024077">
    <property type="entry name" value="Neurolysin/TOP_dom2"/>
</dbReference>
<dbReference type="PANTHER" id="PTHR11804:SF84">
    <property type="entry name" value="SACCHAROLYSIN"/>
    <property type="match status" value="1"/>
</dbReference>
<accession>A0A7R8WA00</accession>
<proteinExistence type="inferred from homology"/>
<comment type="similarity">
    <text evidence="2 9">Belongs to the peptidase M3 family.</text>
</comment>
<dbReference type="GO" id="GO:0005758">
    <property type="term" value="C:mitochondrial intermembrane space"/>
    <property type="evidence" value="ECO:0007669"/>
    <property type="project" value="TreeGrafter"/>
</dbReference>
<dbReference type="EMBL" id="OB661234">
    <property type="protein sequence ID" value="CAD7227726.1"/>
    <property type="molecule type" value="Genomic_DNA"/>
</dbReference>
<dbReference type="Pfam" id="PF01432">
    <property type="entry name" value="Peptidase_M3"/>
    <property type="match status" value="1"/>
</dbReference>
<name>A0A7R8WA00_9CRUS</name>
<dbReference type="GO" id="GO:0046872">
    <property type="term" value="F:metal ion binding"/>
    <property type="evidence" value="ECO:0007669"/>
    <property type="project" value="UniProtKB-UniRule"/>
</dbReference>
<dbReference type="InterPro" id="IPR045090">
    <property type="entry name" value="Pept_M3A_M3B"/>
</dbReference>
<dbReference type="AlphaFoldDB" id="A0A7R8WA00"/>
<dbReference type="Gene3D" id="1.10.1370.10">
    <property type="entry name" value="Neurolysin, domain 3"/>
    <property type="match status" value="1"/>
</dbReference>
<keyword evidence="7 9" id="KW-0862">Zinc</keyword>
<reference evidence="10" key="1">
    <citation type="submission" date="2020-11" db="EMBL/GenBank/DDBJ databases">
        <authorList>
            <person name="Tran Van P."/>
        </authorList>
    </citation>
    <scope>NUCLEOTIDE SEQUENCE</scope>
</reference>